<dbReference type="SUPFAM" id="SSF50729">
    <property type="entry name" value="PH domain-like"/>
    <property type="match status" value="1"/>
</dbReference>
<feature type="compositionally biased region" description="Acidic residues" evidence="1">
    <location>
        <begin position="366"/>
        <end position="376"/>
    </location>
</feature>
<dbReference type="Pfam" id="PF00621">
    <property type="entry name" value="RhoGEF"/>
    <property type="match status" value="1"/>
</dbReference>
<feature type="region of interest" description="Disordered" evidence="1">
    <location>
        <begin position="362"/>
        <end position="588"/>
    </location>
</feature>
<keyword evidence="4" id="KW-1185">Reference proteome</keyword>
<feature type="compositionally biased region" description="Low complexity" evidence="1">
    <location>
        <begin position="389"/>
        <end position="411"/>
    </location>
</feature>
<accession>A0A168L8W1</accession>
<dbReference type="InterPro" id="IPR035899">
    <property type="entry name" value="DBL_dom_sf"/>
</dbReference>
<feature type="compositionally biased region" description="Polar residues" evidence="1">
    <location>
        <begin position="558"/>
        <end position="588"/>
    </location>
</feature>
<evidence type="ECO:0000313" key="3">
    <source>
        <dbReference type="EMBL" id="OAD03241.1"/>
    </source>
</evidence>
<name>A0A168L8W1_MUCCL</name>
<feature type="compositionally biased region" description="Low complexity" evidence="1">
    <location>
        <begin position="679"/>
        <end position="690"/>
    </location>
</feature>
<dbReference type="STRING" id="747725.A0A168L8W1"/>
<feature type="compositionally biased region" description="Low complexity" evidence="1">
    <location>
        <begin position="492"/>
        <end position="522"/>
    </location>
</feature>
<dbReference type="VEuPathDB" id="FungiDB:MUCCIDRAFT_162825"/>
<evidence type="ECO:0000313" key="4">
    <source>
        <dbReference type="Proteomes" id="UP000077051"/>
    </source>
</evidence>
<proteinExistence type="predicted"/>
<dbReference type="Proteomes" id="UP000077051">
    <property type="component" value="Unassembled WGS sequence"/>
</dbReference>
<dbReference type="PROSITE" id="PS50010">
    <property type="entry name" value="DH_2"/>
    <property type="match status" value="1"/>
</dbReference>
<feature type="compositionally biased region" description="Polar residues" evidence="1">
    <location>
        <begin position="621"/>
        <end position="667"/>
    </location>
</feature>
<dbReference type="SUPFAM" id="SSF48065">
    <property type="entry name" value="DBL homology domain (DH-domain)"/>
    <property type="match status" value="1"/>
</dbReference>
<feature type="compositionally biased region" description="Pro residues" evidence="1">
    <location>
        <begin position="476"/>
        <end position="485"/>
    </location>
</feature>
<dbReference type="InterPro" id="IPR000219">
    <property type="entry name" value="DH_dom"/>
</dbReference>
<dbReference type="EMBL" id="AMYB01000004">
    <property type="protein sequence ID" value="OAD03241.1"/>
    <property type="molecule type" value="Genomic_DNA"/>
</dbReference>
<protein>
    <recommendedName>
        <fullName evidence="2">DH domain-containing protein</fullName>
    </recommendedName>
</protein>
<dbReference type="GO" id="GO:0005085">
    <property type="term" value="F:guanyl-nucleotide exchange factor activity"/>
    <property type="evidence" value="ECO:0007669"/>
    <property type="project" value="InterPro"/>
</dbReference>
<feature type="domain" description="DH" evidence="2">
    <location>
        <begin position="7"/>
        <end position="167"/>
    </location>
</feature>
<sequence length="968" mass="107665">MPSTTATQLEILQSLIDAEKSYLDNLQLIDSKLSPLWMKQLQSVAPDFSELLKCIQDILAANKPFYDKLISARLESTECDLGELVKQLISAIKLPYLAFSEHYINNLNQRQDILCTPSIQQFLNDIGKEKEITLEILFSAPLQQIHLYRSLFNKPQANIDQPTLVQANQLFASLMIKNSLPPVNLDPSFHTKINCSAVVDVLSDTPIQNYQLSKLDKILLCDTFNCTELSKRVQLILTINHLVFCCPEKNDLVYPPIDINDISIRTIHIDRELLGEYHVQLWISQHRLFTFTAKSKQERNAWLGLDINSNVKKSDTIAVSWTPLLAIVEKYDIRRQSRAPTKSIRTQDIFAFYTDQTGEISPLVSSDEEDSEDDQASDQGQQEEKAADKSSSSSTLSSSVPAAAAAMAATAPPAPPPKEPVVIPQLPLQPPPKEPYRPVVVSGSKSLPVRNQSLRQSPPIPSHMLSPDVTSKAPDTPAPVRPPNVRPLSAHPQPQQQPIIESSSTTPSTTSSTSSSSSSSVSNTKKPSFMRSVMAAVSNRSSLRHSKSNLKPSIDCVLSSSTPNLKSPPSKNAMQNMSTVSLDQQTLKRPSDPALMRRYSAANLTTDQQQQQPPLPPQHLTIPSHQQSPFGQQRSSFINNHSTPSFASSQSSLALTPPLSRSSSPGSMTPVGLSRYQTPSSSSSEDLGSPPESPDILLQHGNTIKSVLYSNQQAQVFHWKDESWYAVQEECSVEVRQTFSNRSCVAIHMKETGLLYLNAWVLPDTFICRTTETDLSLSLHINSSQSQLENYLIHCESKLEADRLASVLEQMHQESIKMNMVISATSTLRGAPPLLMRTTSLAANNTLTPEELQKTFKLAMQCKCKLFVQSASSKWNSFGSVYMKVSQQYTTKKMHIAMESHKGGKVTQLVSAMVQSRNVERLSPKRISFLMVDELEKNSVVYMIQVREETTGDKIFEYIKTKNSENGW</sequence>
<dbReference type="CDD" id="cd00821">
    <property type="entry name" value="PH"/>
    <property type="match status" value="1"/>
</dbReference>
<comment type="caution">
    <text evidence="3">The sequence shown here is derived from an EMBL/GenBank/DDBJ whole genome shotgun (WGS) entry which is preliminary data.</text>
</comment>
<gene>
    <name evidence="3" type="ORF">MUCCIDRAFT_162825</name>
</gene>
<dbReference type="InterPro" id="IPR011993">
    <property type="entry name" value="PH-like_dom_sf"/>
</dbReference>
<organism evidence="3 4">
    <name type="scientific">Mucor lusitanicus CBS 277.49</name>
    <dbReference type="NCBI Taxonomy" id="747725"/>
    <lineage>
        <taxon>Eukaryota</taxon>
        <taxon>Fungi</taxon>
        <taxon>Fungi incertae sedis</taxon>
        <taxon>Mucoromycota</taxon>
        <taxon>Mucoromycotina</taxon>
        <taxon>Mucoromycetes</taxon>
        <taxon>Mucorales</taxon>
        <taxon>Mucorineae</taxon>
        <taxon>Mucoraceae</taxon>
        <taxon>Mucor</taxon>
    </lineage>
</organism>
<dbReference type="AlphaFoldDB" id="A0A168L8W1"/>
<dbReference type="Gene3D" id="1.20.900.10">
    <property type="entry name" value="Dbl homology (DH) domain"/>
    <property type="match status" value="1"/>
</dbReference>
<dbReference type="Gene3D" id="2.30.29.30">
    <property type="entry name" value="Pleckstrin-homology domain (PH domain)/Phosphotyrosine-binding domain (PTB)"/>
    <property type="match status" value="1"/>
</dbReference>
<feature type="region of interest" description="Disordered" evidence="1">
    <location>
        <begin position="604"/>
        <end position="696"/>
    </location>
</feature>
<reference evidence="3 4" key="1">
    <citation type="submission" date="2015-06" db="EMBL/GenBank/DDBJ databases">
        <title>Expansion of signal transduction pathways in fungi by whole-genome duplication.</title>
        <authorList>
            <consortium name="DOE Joint Genome Institute"/>
            <person name="Corrochano L.M."/>
            <person name="Kuo A."/>
            <person name="Marcet-Houben M."/>
            <person name="Polaino S."/>
            <person name="Salamov A."/>
            <person name="Villalobos J.M."/>
            <person name="Alvarez M.I."/>
            <person name="Avalos J."/>
            <person name="Benito E.P."/>
            <person name="Benoit I."/>
            <person name="Burger G."/>
            <person name="Camino L.P."/>
            <person name="Canovas D."/>
            <person name="Cerda-Olmedo E."/>
            <person name="Cheng J.-F."/>
            <person name="Dominguez A."/>
            <person name="Elias M."/>
            <person name="Eslava A.P."/>
            <person name="Glaser F."/>
            <person name="Grimwood J."/>
            <person name="Gutierrez G."/>
            <person name="Heitman J."/>
            <person name="Henrissat B."/>
            <person name="Iturriaga E.A."/>
            <person name="Lang B.F."/>
            <person name="Lavin J.L."/>
            <person name="Lee S."/>
            <person name="Li W."/>
            <person name="Lindquist E."/>
            <person name="Lopez-Garcia S."/>
            <person name="Luque E.M."/>
            <person name="Marcos A.T."/>
            <person name="Martin J."/>
            <person name="Mccluskey K."/>
            <person name="Medina H.R."/>
            <person name="Miralles-Duran A."/>
            <person name="Miyazaki A."/>
            <person name="Munoz-Torres E."/>
            <person name="Oguiza J.A."/>
            <person name="Ohm R."/>
            <person name="Olmedo M."/>
            <person name="Orejas M."/>
            <person name="Ortiz-Castellanos L."/>
            <person name="Pisabarro A.G."/>
            <person name="Rodriguez-Romero J."/>
            <person name="Ruiz-Herrera J."/>
            <person name="Ruiz-Vazquez R."/>
            <person name="Sanz C."/>
            <person name="Schackwitz W."/>
            <person name="Schmutz J."/>
            <person name="Shahriari M."/>
            <person name="Shelest E."/>
            <person name="Silva-Franco F."/>
            <person name="Soanes D."/>
            <person name="Syed K."/>
            <person name="Tagua V.G."/>
            <person name="Talbot N.J."/>
            <person name="Thon M."/>
            <person name="De Vries R.P."/>
            <person name="Wiebenga A."/>
            <person name="Yadav J.S."/>
            <person name="Braun E.L."/>
            <person name="Baker S."/>
            <person name="Garre V."/>
            <person name="Horwitz B."/>
            <person name="Torres-Martinez S."/>
            <person name="Idnurm A."/>
            <person name="Herrera-Estrella A."/>
            <person name="Gabaldon T."/>
            <person name="Grigoriev I.V."/>
        </authorList>
    </citation>
    <scope>NUCLEOTIDE SEQUENCE [LARGE SCALE GENOMIC DNA]</scope>
    <source>
        <strain evidence="3 4">CBS 277.49</strain>
    </source>
</reference>
<feature type="compositionally biased region" description="Polar residues" evidence="1">
    <location>
        <begin position="443"/>
        <end position="456"/>
    </location>
</feature>
<evidence type="ECO:0000259" key="2">
    <source>
        <dbReference type="PROSITE" id="PS50010"/>
    </source>
</evidence>
<evidence type="ECO:0000256" key="1">
    <source>
        <dbReference type="SAM" id="MobiDB-lite"/>
    </source>
</evidence>
<dbReference type="OrthoDB" id="6244550at2759"/>